<evidence type="ECO:0008006" key="3">
    <source>
        <dbReference type="Google" id="ProtNLM"/>
    </source>
</evidence>
<reference evidence="1 2" key="1">
    <citation type="submission" date="2022-11" db="EMBL/GenBank/DDBJ databases">
        <title>Complete genome sequence of alpha-hemolytic streptococci isolated from Japan.</title>
        <authorList>
            <person name="Morita M."/>
            <person name="Chang B."/>
            <person name="Akeda Y."/>
        </authorList>
    </citation>
    <scope>NUCLEOTIDE SEQUENCE [LARGE SCALE GENOMIC DNA]</scope>
    <source>
        <strain evidence="1 2">SP4011</strain>
    </source>
</reference>
<keyword evidence="2" id="KW-1185">Reference proteome</keyword>
<sequence length="162" mass="18382">MTKILAIDPSSNKIETSTTGIVLLDNARLVDSWAVSYGMRGFADWFHEIGESLEFDVVIVEEYKPRDNDKSKDNSVAETIAYIQLCYPEAILQFNAGYKSDIPDDLLKILGLWKFEKSHHQDIRAAARLGLFWAMRNDVEEVIQDIGKVVSEYHDKAKKVAS</sequence>
<dbReference type="RefSeq" id="WP_338618331.1">
    <property type="nucleotide sequence ID" value="NZ_AP026968.1"/>
</dbReference>
<gene>
    <name evidence="1" type="ORF">SP4011_11920</name>
</gene>
<evidence type="ECO:0000313" key="2">
    <source>
        <dbReference type="Proteomes" id="UP001378546"/>
    </source>
</evidence>
<dbReference type="Proteomes" id="UP001378546">
    <property type="component" value="Chromosome"/>
</dbReference>
<evidence type="ECO:0000313" key="1">
    <source>
        <dbReference type="EMBL" id="BDT64775.1"/>
    </source>
</evidence>
<accession>A0ABM8CH29</accession>
<proteinExistence type="predicted"/>
<name>A0ABM8CH29_9STRE</name>
<protein>
    <recommendedName>
        <fullName evidence="3">Phage protein</fullName>
    </recommendedName>
</protein>
<dbReference type="EMBL" id="AP026968">
    <property type="protein sequence ID" value="BDT64775.1"/>
    <property type="molecule type" value="Genomic_DNA"/>
</dbReference>
<organism evidence="1 2">
    <name type="scientific">Streptococcus parapneumoniae</name>
    <dbReference type="NCBI Taxonomy" id="2993430"/>
    <lineage>
        <taxon>Bacteria</taxon>
        <taxon>Bacillati</taxon>
        <taxon>Bacillota</taxon>
        <taxon>Bacilli</taxon>
        <taxon>Lactobacillales</taxon>
        <taxon>Streptococcaceae</taxon>
        <taxon>Streptococcus</taxon>
        <taxon>Streptococcus thalassemiae group</taxon>
    </lineage>
</organism>